<evidence type="ECO:0000256" key="1">
    <source>
        <dbReference type="SAM" id="Phobius"/>
    </source>
</evidence>
<dbReference type="AlphaFoldDB" id="A0A3A9ZQ63"/>
<evidence type="ECO:0000313" key="2">
    <source>
        <dbReference type="EMBL" id="RKN50313.1"/>
    </source>
</evidence>
<feature type="transmembrane region" description="Helical" evidence="1">
    <location>
        <begin position="81"/>
        <end position="102"/>
    </location>
</feature>
<dbReference type="Proteomes" id="UP000281726">
    <property type="component" value="Unassembled WGS sequence"/>
</dbReference>
<comment type="caution">
    <text evidence="2">The sequence shown here is derived from an EMBL/GenBank/DDBJ whole genome shotgun (WGS) entry which is preliminary data.</text>
</comment>
<gene>
    <name evidence="2" type="ORF">D7223_00380</name>
</gene>
<protein>
    <submittedName>
        <fullName evidence="2">Cytochrome c biogenesis protein CcdA</fullName>
    </submittedName>
</protein>
<accession>A0A3A9ZQ63</accession>
<keyword evidence="1" id="KW-1133">Transmembrane helix</keyword>
<keyword evidence="1" id="KW-0812">Transmembrane</keyword>
<dbReference type="InterPro" id="IPR051790">
    <property type="entry name" value="Cytochrome_c-biogenesis_DsbD"/>
</dbReference>
<keyword evidence="1" id="KW-0472">Membrane</keyword>
<feature type="transmembrane region" description="Helical" evidence="1">
    <location>
        <begin position="190"/>
        <end position="212"/>
    </location>
</feature>
<dbReference type="PANTHER" id="PTHR31272:SF4">
    <property type="entry name" value="CYTOCHROME C-TYPE BIOGENESIS PROTEIN HI_1454-RELATED"/>
    <property type="match status" value="1"/>
</dbReference>
<dbReference type="PANTHER" id="PTHR31272">
    <property type="entry name" value="CYTOCHROME C-TYPE BIOGENESIS PROTEIN HI_1454-RELATED"/>
    <property type="match status" value="1"/>
</dbReference>
<reference evidence="2 3" key="1">
    <citation type="journal article" date="2004" name="Syst. Appl. Microbiol.">
        <title>Cryptoendolithic actinomycetes from antarctic sandstone rock samples: Micromonospora endolithica sp. nov. and two isolates related to Micromonospora coerulea Jensen 1932.</title>
        <authorList>
            <person name="Hirsch P."/>
            <person name="Mevs U."/>
            <person name="Kroppenstedt R.M."/>
            <person name="Schumann P."/>
            <person name="Stackebrandt E."/>
        </authorList>
    </citation>
    <scope>NUCLEOTIDE SEQUENCE [LARGE SCALE GENOMIC DNA]</scope>
    <source>
        <strain evidence="2 3">JCM 12677</strain>
    </source>
</reference>
<dbReference type="EMBL" id="RBAK01000001">
    <property type="protein sequence ID" value="RKN50313.1"/>
    <property type="molecule type" value="Genomic_DNA"/>
</dbReference>
<evidence type="ECO:0000313" key="3">
    <source>
        <dbReference type="Proteomes" id="UP000281726"/>
    </source>
</evidence>
<feature type="transmembrane region" description="Helical" evidence="1">
    <location>
        <begin position="153"/>
        <end position="178"/>
    </location>
</feature>
<feature type="transmembrane region" description="Helical" evidence="1">
    <location>
        <begin position="224"/>
        <end position="245"/>
    </location>
</feature>
<name>A0A3A9ZQ63_9ACTN</name>
<feature type="transmembrane region" description="Helical" evidence="1">
    <location>
        <begin position="114"/>
        <end position="133"/>
    </location>
</feature>
<proteinExistence type="predicted"/>
<keyword evidence="3" id="KW-1185">Reference proteome</keyword>
<dbReference type="RefSeq" id="WP_120723599.1">
    <property type="nucleotide sequence ID" value="NZ_RBAK01000001.1"/>
</dbReference>
<organism evidence="2 3">
    <name type="scientific">Micromonospora endolithica</name>
    <dbReference type="NCBI Taxonomy" id="230091"/>
    <lineage>
        <taxon>Bacteria</taxon>
        <taxon>Bacillati</taxon>
        <taxon>Actinomycetota</taxon>
        <taxon>Actinomycetes</taxon>
        <taxon>Micromonosporales</taxon>
        <taxon>Micromonosporaceae</taxon>
        <taxon>Micromonospora</taxon>
    </lineage>
</organism>
<feature type="transmembrane region" description="Helical" evidence="1">
    <location>
        <begin position="14"/>
        <end position="38"/>
    </location>
</feature>
<sequence length="263" mass="26409">MGEVFAGVATSGPLLLALGVAALAGLASFLSPCVLPLVPGYVSYITGMAGDDLARPAGGGPPTTPAVATARVRGRMLAGTVLFVAGFTVVFILTAVAVAGAGRLLLVHARTVEMVAGGLTVVLGLSFLGLVPAGQYERRLRRLPAPGLAGAPLLGVVFGVGWVPCVSPTLGAVLALAAVDATTGRAVALAVAYCVGLGAPFVLFGLGLRRVLGALAMARRHSRAITRVGGLLLIVVGVALMAGWWSTFTIWLRVTVGPGQVGI</sequence>